<evidence type="ECO:0000313" key="1">
    <source>
        <dbReference type="EMBL" id="KAG8156218.1"/>
    </source>
</evidence>
<name>A0AAV6TE41_9ARAC</name>
<dbReference type="EMBL" id="JAFNEN010006181">
    <property type="protein sequence ID" value="KAG8156218.1"/>
    <property type="molecule type" value="Genomic_DNA"/>
</dbReference>
<comment type="caution">
    <text evidence="1">The sequence shown here is derived from an EMBL/GenBank/DDBJ whole genome shotgun (WGS) entry which is preliminary data.</text>
</comment>
<accession>A0AAV6TE41</accession>
<proteinExistence type="predicted"/>
<dbReference type="Proteomes" id="UP000827092">
    <property type="component" value="Unassembled WGS sequence"/>
</dbReference>
<dbReference type="AlphaFoldDB" id="A0AAV6TE41"/>
<evidence type="ECO:0000313" key="2">
    <source>
        <dbReference type="Proteomes" id="UP000827092"/>
    </source>
</evidence>
<organism evidence="1 2">
    <name type="scientific">Oedothorax gibbosus</name>
    <dbReference type="NCBI Taxonomy" id="931172"/>
    <lineage>
        <taxon>Eukaryota</taxon>
        <taxon>Metazoa</taxon>
        <taxon>Ecdysozoa</taxon>
        <taxon>Arthropoda</taxon>
        <taxon>Chelicerata</taxon>
        <taxon>Arachnida</taxon>
        <taxon>Araneae</taxon>
        <taxon>Araneomorphae</taxon>
        <taxon>Entelegynae</taxon>
        <taxon>Araneoidea</taxon>
        <taxon>Linyphiidae</taxon>
        <taxon>Erigoninae</taxon>
        <taxon>Oedothorax</taxon>
    </lineage>
</organism>
<protein>
    <submittedName>
        <fullName evidence="1">Uncharacterized protein</fullName>
    </submittedName>
</protein>
<reference evidence="1 2" key="1">
    <citation type="journal article" date="2022" name="Nat. Ecol. Evol.">
        <title>A masculinizing supergene underlies an exaggerated male reproductive morph in a spider.</title>
        <authorList>
            <person name="Hendrickx F."/>
            <person name="De Corte Z."/>
            <person name="Sonet G."/>
            <person name="Van Belleghem S.M."/>
            <person name="Kostlbacher S."/>
            <person name="Vangestel C."/>
        </authorList>
    </citation>
    <scope>NUCLEOTIDE SEQUENCE [LARGE SCALE GENOMIC DNA]</scope>
    <source>
        <strain evidence="1">W744_W776</strain>
    </source>
</reference>
<sequence length="140" mass="15846">MLILVERVPMRHEMDRKDEQELPSRHVFEILGRIVSGLFEHGKIDGASRLVHQHVVFSIRSVTEITVNFIELVQVEYDVEVPFSVFADVGIGVGVQNLFGSVRIATVIKKRNIVSQRMNGIAENPIQHGYPLSDHSVKTF</sequence>
<keyword evidence="2" id="KW-1185">Reference proteome</keyword>
<gene>
    <name evidence="1" type="ORF">JTE90_011128</name>
</gene>